<name>A0A918SSG9_9GAMM</name>
<gene>
    <name evidence="6" type="ORF">GCM10007067_00450</name>
</gene>
<protein>
    <recommendedName>
        <fullName evidence="5">EF-hand domain-containing protein</fullName>
    </recommendedName>
</protein>
<keyword evidence="7" id="KW-1185">Reference proteome</keyword>
<dbReference type="AlphaFoldDB" id="A0A918SSG9"/>
<dbReference type="InterPro" id="IPR011992">
    <property type="entry name" value="EF-hand-dom_pair"/>
</dbReference>
<evidence type="ECO:0000313" key="6">
    <source>
        <dbReference type="EMBL" id="GHA68516.1"/>
    </source>
</evidence>
<dbReference type="EMBL" id="BMYD01000001">
    <property type="protein sequence ID" value="GHA68516.1"/>
    <property type="molecule type" value="Genomic_DNA"/>
</dbReference>
<sequence>MMTMMMTMTMTMTMMKRLTLPTLLMLPLSTAFAGGPARAALDANGDGAIDRSEAAAHPKLAERFDRLDVNRDGRLIDGERLRHGHRGGVERLDTDRDGRVSRAEFDAGAARAGRGLARIDFAAADTNRDGHLVRTEVRAHHERMRPQREAEHNARADERFRPADLNRDGRLNRIEVDEHMPRVASRFAWLDDNRDGFLSRAELQAGSKR</sequence>
<dbReference type="Proteomes" id="UP000646426">
    <property type="component" value="Unassembled WGS sequence"/>
</dbReference>
<keyword evidence="1" id="KW-0479">Metal-binding</keyword>
<evidence type="ECO:0000256" key="3">
    <source>
        <dbReference type="SAM" id="MobiDB-lite"/>
    </source>
</evidence>
<feature type="domain" description="EF-hand" evidence="5">
    <location>
        <begin position="90"/>
        <end position="115"/>
    </location>
</feature>
<evidence type="ECO:0000313" key="7">
    <source>
        <dbReference type="Proteomes" id="UP000646426"/>
    </source>
</evidence>
<dbReference type="PROSITE" id="PS00018">
    <property type="entry name" value="EF_HAND_1"/>
    <property type="match status" value="2"/>
</dbReference>
<organism evidence="6 7">
    <name type="scientific">Cognatilysobacter bugurensis</name>
    <dbReference type="NCBI Taxonomy" id="543356"/>
    <lineage>
        <taxon>Bacteria</taxon>
        <taxon>Pseudomonadati</taxon>
        <taxon>Pseudomonadota</taxon>
        <taxon>Gammaproteobacteria</taxon>
        <taxon>Lysobacterales</taxon>
        <taxon>Lysobacteraceae</taxon>
        <taxon>Cognatilysobacter</taxon>
    </lineage>
</organism>
<dbReference type="GO" id="GO:0005509">
    <property type="term" value="F:calcium ion binding"/>
    <property type="evidence" value="ECO:0007669"/>
    <property type="project" value="InterPro"/>
</dbReference>
<dbReference type="Pfam" id="PF13202">
    <property type="entry name" value="EF-hand_5"/>
    <property type="match status" value="3"/>
</dbReference>
<feature type="chain" id="PRO_5036700290" description="EF-hand domain-containing protein" evidence="4">
    <location>
        <begin position="34"/>
        <end position="209"/>
    </location>
</feature>
<accession>A0A918SSG9</accession>
<dbReference type="PANTHER" id="PTHR10827">
    <property type="entry name" value="RETICULOCALBIN"/>
    <property type="match status" value="1"/>
</dbReference>
<keyword evidence="4" id="KW-0732">Signal</keyword>
<evidence type="ECO:0000259" key="5">
    <source>
        <dbReference type="PROSITE" id="PS50222"/>
    </source>
</evidence>
<dbReference type="InterPro" id="IPR018247">
    <property type="entry name" value="EF_Hand_1_Ca_BS"/>
</dbReference>
<dbReference type="PANTHER" id="PTHR10827:SF98">
    <property type="entry name" value="45 KDA CALCIUM-BINDING PROTEIN"/>
    <property type="match status" value="1"/>
</dbReference>
<proteinExistence type="predicted"/>
<evidence type="ECO:0000256" key="2">
    <source>
        <dbReference type="ARBA" id="ARBA00022737"/>
    </source>
</evidence>
<dbReference type="InterPro" id="IPR002048">
    <property type="entry name" value="EF_hand_dom"/>
</dbReference>
<dbReference type="PROSITE" id="PS50222">
    <property type="entry name" value="EF_HAND_2"/>
    <property type="match status" value="1"/>
</dbReference>
<reference evidence="6" key="2">
    <citation type="submission" date="2020-09" db="EMBL/GenBank/DDBJ databases">
        <authorList>
            <person name="Sun Q."/>
            <person name="Kim S."/>
        </authorList>
    </citation>
    <scope>NUCLEOTIDE SEQUENCE</scope>
    <source>
        <strain evidence="6">KCTC 23077</strain>
    </source>
</reference>
<keyword evidence="2" id="KW-0677">Repeat</keyword>
<feature type="signal peptide" evidence="4">
    <location>
        <begin position="1"/>
        <end position="33"/>
    </location>
</feature>
<evidence type="ECO:0000256" key="4">
    <source>
        <dbReference type="SAM" id="SignalP"/>
    </source>
</evidence>
<reference evidence="6" key="1">
    <citation type="journal article" date="2014" name="Int. J. Syst. Evol. Microbiol.">
        <title>Complete genome sequence of Corynebacterium casei LMG S-19264T (=DSM 44701T), isolated from a smear-ripened cheese.</title>
        <authorList>
            <consortium name="US DOE Joint Genome Institute (JGI-PGF)"/>
            <person name="Walter F."/>
            <person name="Albersmeier A."/>
            <person name="Kalinowski J."/>
            <person name="Ruckert C."/>
        </authorList>
    </citation>
    <scope>NUCLEOTIDE SEQUENCE</scope>
    <source>
        <strain evidence="6">KCTC 23077</strain>
    </source>
</reference>
<feature type="region of interest" description="Disordered" evidence="3">
    <location>
        <begin position="139"/>
        <end position="162"/>
    </location>
</feature>
<dbReference type="Gene3D" id="1.10.238.10">
    <property type="entry name" value="EF-hand"/>
    <property type="match status" value="3"/>
</dbReference>
<evidence type="ECO:0000256" key="1">
    <source>
        <dbReference type="ARBA" id="ARBA00022723"/>
    </source>
</evidence>
<comment type="caution">
    <text evidence="6">The sequence shown here is derived from an EMBL/GenBank/DDBJ whole genome shotgun (WGS) entry which is preliminary data.</text>
</comment>
<dbReference type="SUPFAM" id="SSF47473">
    <property type="entry name" value="EF-hand"/>
    <property type="match status" value="2"/>
</dbReference>